<dbReference type="Proteomes" id="UP000094527">
    <property type="component" value="Unassembled WGS sequence"/>
</dbReference>
<proteinExistence type="predicted"/>
<dbReference type="AlphaFoldDB" id="A0A1D2M5P2"/>
<evidence type="ECO:0000313" key="2">
    <source>
        <dbReference type="Proteomes" id="UP000094527"/>
    </source>
</evidence>
<dbReference type="EMBL" id="LJIJ01003834">
    <property type="protein sequence ID" value="ODM88283.1"/>
    <property type="molecule type" value="Genomic_DNA"/>
</dbReference>
<keyword evidence="2" id="KW-1185">Reference proteome</keyword>
<sequence length="40" mass="4683">MHDDDESALTITGLLRRRYLRDFWSCANFSSAQLWGEIAH</sequence>
<comment type="caution">
    <text evidence="1">The sequence shown here is derived from an EMBL/GenBank/DDBJ whole genome shotgun (WGS) entry which is preliminary data.</text>
</comment>
<feature type="non-terminal residue" evidence="1">
    <location>
        <position position="40"/>
    </location>
</feature>
<gene>
    <name evidence="1" type="ORF">Ocin01_18399</name>
</gene>
<name>A0A1D2M5P2_ORCCI</name>
<reference evidence="1 2" key="1">
    <citation type="journal article" date="2016" name="Genome Biol. Evol.">
        <title>Gene Family Evolution Reflects Adaptation to Soil Environmental Stressors in the Genome of the Collembolan Orchesella cincta.</title>
        <authorList>
            <person name="Faddeeva-Vakhrusheva A."/>
            <person name="Derks M.F."/>
            <person name="Anvar S.Y."/>
            <person name="Agamennone V."/>
            <person name="Suring W."/>
            <person name="Smit S."/>
            <person name="van Straalen N.M."/>
            <person name="Roelofs D."/>
        </authorList>
    </citation>
    <scope>NUCLEOTIDE SEQUENCE [LARGE SCALE GENOMIC DNA]</scope>
    <source>
        <tissue evidence="1">Mixed pool</tissue>
    </source>
</reference>
<organism evidence="1 2">
    <name type="scientific">Orchesella cincta</name>
    <name type="common">Springtail</name>
    <name type="synonym">Podura cincta</name>
    <dbReference type="NCBI Taxonomy" id="48709"/>
    <lineage>
        <taxon>Eukaryota</taxon>
        <taxon>Metazoa</taxon>
        <taxon>Ecdysozoa</taxon>
        <taxon>Arthropoda</taxon>
        <taxon>Hexapoda</taxon>
        <taxon>Collembola</taxon>
        <taxon>Entomobryomorpha</taxon>
        <taxon>Entomobryoidea</taxon>
        <taxon>Orchesellidae</taxon>
        <taxon>Orchesellinae</taxon>
        <taxon>Orchesella</taxon>
    </lineage>
</organism>
<evidence type="ECO:0000313" key="1">
    <source>
        <dbReference type="EMBL" id="ODM88283.1"/>
    </source>
</evidence>
<accession>A0A1D2M5P2</accession>
<protein>
    <submittedName>
        <fullName evidence="1">Uncharacterized protein</fullName>
    </submittedName>
</protein>